<accession>A0A0D2L9K6</accession>
<feature type="domain" description="Ubiquitin-like" evidence="2">
    <location>
        <begin position="182"/>
        <end position="262"/>
    </location>
</feature>
<keyword evidence="4" id="KW-1185">Reference proteome</keyword>
<feature type="domain" description="NACHT-NTPase and P-loop NTPases N-terminal" evidence="1">
    <location>
        <begin position="9"/>
        <end position="133"/>
    </location>
</feature>
<reference evidence="4" key="1">
    <citation type="submission" date="2014-04" db="EMBL/GenBank/DDBJ databases">
        <title>Evolutionary Origins and Diversification of the Mycorrhizal Mutualists.</title>
        <authorList>
            <consortium name="DOE Joint Genome Institute"/>
            <consortium name="Mycorrhizal Genomics Consortium"/>
            <person name="Kohler A."/>
            <person name="Kuo A."/>
            <person name="Nagy L.G."/>
            <person name="Floudas D."/>
            <person name="Copeland A."/>
            <person name="Barry K.W."/>
            <person name="Cichocki N."/>
            <person name="Veneault-Fourrey C."/>
            <person name="LaButti K."/>
            <person name="Lindquist E.A."/>
            <person name="Lipzen A."/>
            <person name="Lundell T."/>
            <person name="Morin E."/>
            <person name="Murat C."/>
            <person name="Riley R."/>
            <person name="Ohm R."/>
            <person name="Sun H."/>
            <person name="Tunlid A."/>
            <person name="Henrissat B."/>
            <person name="Grigoriev I.V."/>
            <person name="Hibbett D.S."/>
            <person name="Martin F."/>
        </authorList>
    </citation>
    <scope>NUCLEOTIDE SEQUENCE [LARGE SCALE GENOMIC DNA]</scope>
    <source>
        <strain evidence="4">FD-334 SS-4</strain>
    </source>
</reference>
<dbReference type="InterPro" id="IPR031352">
    <property type="entry name" value="SesA"/>
</dbReference>
<evidence type="ECO:0000313" key="4">
    <source>
        <dbReference type="Proteomes" id="UP000054270"/>
    </source>
</evidence>
<organism evidence="3 4">
    <name type="scientific">Hypholoma sublateritium (strain FD-334 SS-4)</name>
    <dbReference type="NCBI Taxonomy" id="945553"/>
    <lineage>
        <taxon>Eukaryota</taxon>
        <taxon>Fungi</taxon>
        <taxon>Dikarya</taxon>
        <taxon>Basidiomycota</taxon>
        <taxon>Agaricomycotina</taxon>
        <taxon>Agaricomycetes</taxon>
        <taxon>Agaricomycetidae</taxon>
        <taxon>Agaricales</taxon>
        <taxon>Agaricineae</taxon>
        <taxon>Strophariaceae</taxon>
        <taxon>Hypholoma</taxon>
    </lineage>
</organism>
<dbReference type="EMBL" id="KN817540">
    <property type="protein sequence ID" value="KJA23917.1"/>
    <property type="molecule type" value="Genomic_DNA"/>
</dbReference>
<dbReference type="InterPro" id="IPR054464">
    <property type="entry name" value="ULD_fung"/>
</dbReference>
<dbReference type="PANTHER" id="PTHR38886">
    <property type="entry name" value="SESA DOMAIN-CONTAINING PROTEIN"/>
    <property type="match status" value="1"/>
</dbReference>
<evidence type="ECO:0000259" key="1">
    <source>
        <dbReference type="Pfam" id="PF17107"/>
    </source>
</evidence>
<evidence type="ECO:0000313" key="3">
    <source>
        <dbReference type="EMBL" id="KJA23917.1"/>
    </source>
</evidence>
<dbReference type="Proteomes" id="UP000054270">
    <property type="component" value="Unassembled WGS sequence"/>
</dbReference>
<evidence type="ECO:0000259" key="2">
    <source>
        <dbReference type="Pfam" id="PF22893"/>
    </source>
</evidence>
<dbReference type="Pfam" id="PF22893">
    <property type="entry name" value="ULD_2"/>
    <property type="match status" value="1"/>
</dbReference>
<protein>
    <submittedName>
        <fullName evidence="3">Uncharacterized protein</fullName>
    </submittedName>
</protein>
<dbReference type="OrthoDB" id="3271094at2759"/>
<proteinExistence type="predicted"/>
<sequence length="305" mass="34067">MPFAPSSVGDIIALVTLAAQIYQALDDAKGSSSQYRELAQQLKSFQTTLRVAESSLSRPDVVASEAALESINEEIRACRKLLDKFDEHVKAYRQALTRNRRSAVVAMRQIMWSLTKQKDIAELRQNLTQHSQTIVILMNVLILEATSAGSTDVKEIKVVSAEVLSLQKRIPAGITFDASSGNALSLIDAFGRKKTLTMEFFFSPEAFHETMLHHYSKTLAFDYIKKRHYVISTEDGKSIAKFEPNQWGAVVKKGAILVLSVEVKTPASQSRTCPTCHETDQGLMADDDWFEWQARSSMSVLFDID</sequence>
<dbReference type="OMA" id="DMELAIC"/>
<name>A0A0D2L9K6_HYPSF</name>
<dbReference type="PANTHER" id="PTHR38886:SF1">
    <property type="entry name" value="NACHT-NTPASE AND P-LOOP NTPASES N-TERMINAL DOMAIN-CONTAINING PROTEIN"/>
    <property type="match status" value="1"/>
</dbReference>
<dbReference type="AlphaFoldDB" id="A0A0D2L9K6"/>
<gene>
    <name evidence="3" type="ORF">HYPSUDRAFT_201040</name>
</gene>
<dbReference type="Pfam" id="PF17107">
    <property type="entry name" value="SesA"/>
    <property type="match status" value="1"/>
</dbReference>